<organism evidence="2 3">
    <name type="scientific">Chelatococcus sambhunathii</name>
    <dbReference type="NCBI Taxonomy" id="363953"/>
    <lineage>
        <taxon>Bacteria</taxon>
        <taxon>Pseudomonadati</taxon>
        <taxon>Pseudomonadota</taxon>
        <taxon>Alphaproteobacteria</taxon>
        <taxon>Hyphomicrobiales</taxon>
        <taxon>Chelatococcaceae</taxon>
        <taxon>Chelatococcus</taxon>
    </lineage>
</organism>
<evidence type="ECO:0000313" key="3">
    <source>
        <dbReference type="Proteomes" id="UP000182178"/>
    </source>
</evidence>
<dbReference type="EMBL" id="CYHC01000002">
    <property type="protein sequence ID" value="CUA86069.1"/>
    <property type="molecule type" value="Genomic_DNA"/>
</dbReference>
<comment type="caution">
    <text evidence="2">The sequence shown here is derived from an EMBL/GenBank/DDBJ whole genome shotgun (WGS) entry which is preliminary data.</text>
</comment>
<gene>
    <name evidence="2" type="ORF">Ga0061061_102356</name>
</gene>
<protein>
    <submittedName>
        <fullName evidence="2">Uncharacterized protein</fullName>
    </submittedName>
</protein>
<evidence type="ECO:0000313" key="2">
    <source>
        <dbReference type="EMBL" id="CUA86069.1"/>
    </source>
</evidence>
<sequence>MLLTINMLDGAFKGDMRQKIVIKDLIAQVIAAQALSVAAYRRIEVTVDNARQLVALVAEERVFETPEIGEVTIGRRAEQILMNLVSRPLPTKVPVPPARGRGAPTGGPAGNQ</sequence>
<dbReference type="RefSeq" id="WP_055458242.1">
    <property type="nucleotide sequence ID" value="NZ_CYHC01000002.1"/>
</dbReference>
<feature type="compositionally biased region" description="Gly residues" evidence="1">
    <location>
        <begin position="103"/>
        <end position="112"/>
    </location>
</feature>
<proteinExistence type="predicted"/>
<reference evidence="2 3" key="1">
    <citation type="submission" date="2015-08" db="EMBL/GenBank/DDBJ databases">
        <authorList>
            <person name="Varghese N."/>
        </authorList>
    </citation>
    <scope>NUCLEOTIDE SEQUENCE [LARGE SCALE GENOMIC DNA]</scope>
    <source>
        <strain evidence="2 3">DSM 18167</strain>
    </source>
</reference>
<name>A0ABP2A0N8_9HYPH</name>
<evidence type="ECO:0000256" key="1">
    <source>
        <dbReference type="SAM" id="MobiDB-lite"/>
    </source>
</evidence>
<dbReference type="Proteomes" id="UP000182178">
    <property type="component" value="Unassembled WGS sequence"/>
</dbReference>
<keyword evidence="3" id="KW-1185">Reference proteome</keyword>
<accession>A0ABP2A0N8</accession>
<feature type="region of interest" description="Disordered" evidence="1">
    <location>
        <begin position="91"/>
        <end position="112"/>
    </location>
</feature>